<reference evidence="1 2" key="1">
    <citation type="journal article" date="2005" name="Int. J. Syst. Evol. Microbiol.">
        <title>Nitrincola lacisaponensis gen. nov., sp. nov., a novel alkaliphilic bacterium isolated from an alkaline, saline lake.</title>
        <authorList>
            <person name="Dimitriu P.A."/>
            <person name="Shukla S.K."/>
            <person name="Conradt J."/>
            <person name="Marquez M.C."/>
            <person name="Ventosa A."/>
            <person name="Maglia A."/>
            <person name="Peyton B.M."/>
            <person name="Pinkart H.C."/>
            <person name="Mormile M.R."/>
        </authorList>
    </citation>
    <scope>NUCLEOTIDE SEQUENCE [LARGE SCALE GENOMIC DNA]</scope>
    <source>
        <strain evidence="1 2">4CA</strain>
    </source>
</reference>
<dbReference type="RefSeq" id="WP_036550014.1">
    <property type="nucleotide sequence ID" value="NZ_JMSZ01000042.1"/>
</dbReference>
<dbReference type="Proteomes" id="UP000027318">
    <property type="component" value="Unassembled WGS sequence"/>
</dbReference>
<dbReference type="EMBL" id="JMSZ01000042">
    <property type="protein sequence ID" value="KDE38616.1"/>
    <property type="molecule type" value="Genomic_DNA"/>
</dbReference>
<proteinExistence type="predicted"/>
<accession>A0A063Y1G1</accession>
<dbReference type="STRING" id="267850.ADINL_3071"/>
<gene>
    <name evidence="1" type="ORF">ADINL_3071</name>
</gene>
<keyword evidence="2" id="KW-1185">Reference proteome</keyword>
<protein>
    <submittedName>
        <fullName evidence="1">Uncharacterized protein</fullName>
    </submittedName>
</protein>
<organism evidence="1 2">
    <name type="scientific">Nitrincola lacisaponensis</name>
    <dbReference type="NCBI Taxonomy" id="267850"/>
    <lineage>
        <taxon>Bacteria</taxon>
        <taxon>Pseudomonadati</taxon>
        <taxon>Pseudomonadota</taxon>
        <taxon>Gammaproteobacteria</taxon>
        <taxon>Oceanospirillales</taxon>
        <taxon>Oceanospirillaceae</taxon>
        <taxon>Nitrincola</taxon>
    </lineage>
</organism>
<evidence type="ECO:0000313" key="2">
    <source>
        <dbReference type="Proteomes" id="UP000027318"/>
    </source>
</evidence>
<dbReference type="AlphaFoldDB" id="A0A063Y1G1"/>
<evidence type="ECO:0000313" key="1">
    <source>
        <dbReference type="EMBL" id="KDE38616.1"/>
    </source>
</evidence>
<dbReference type="SUPFAM" id="SSF103196">
    <property type="entry name" value="Roadblock/LC7 domain"/>
    <property type="match status" value="1"/>
</dbReference>
<sequence>MNQDQSEVTEFFQVTPSGSYYATLSPEMDERRALLLQLLSADTHVPYFPAVLKKLTGQSDKEAQELLEWLTERGFLQLTSEPEPVPSGSIEQLLPEYLPQLAEGRVLLADEQGFCLGQSGYADEEAEALAALSADIVLMHERHQRLLHEHLGFNSVSWGLLDAAGHSELGFWTLHVGHQKFLLVLEGMPTLNRQSFVNLLSVLMRRYLDY</sequence>
<name>A0A063Y1G1_9GAMM</name>
<comment type="caution">
    <text evidence="1">The sequence shown here is derived from an EMBL/GenBank/DDBJ whole genome shotgun (WGS) entry which is preliminary data.</text>
</comment>